<sequence>MRATPAAIGTGTPSVFATAALTPPTDLLFRDVACSSCCFSLVISALASCKGSLLLPAVAWNTPADLVVLDDAPVLSPFDAVARAGASF</sequence>
<name>A0A1Y2FGN0_PROLT</name>
<dbReference type="Proteomes" id="UP000193685">
    <property type="component" value="Unassembled WGS sequence"/>
</dbReference>
<dbReference type="EMBL" id="MCFI01000008">
    <property type="protein sequence ID" value="ORY83091.1"/>
    <property type="molecule type" value="Genomic_DNA"/>
</dbReference>
<reference evidence="1 2" key="1">
    <citation type="submission" date="2016-07" db="EMBL/GenBank/DDBJ databases">
        <title>Pervasive Adenine N6-methylation of Active Genes in Fungi.</title>
        <authorList>
            <consortium name="DOE Joint Genome Institute"/>
            <person name="Mondo S.J."/>
            <person name="Dannebaum R.O."/>
            <person name="Kuo R.C."/>
            <person name="Labutti K."/>
            <person name="Haridas S."/>
            <person name="Kuo A."/>
            <person name="Salamov A."/>
            <person name="Ahrendt S.R."/>
            <person name="Lipzen A."/>
            <person name="Sullivan W."/>
            <person name="Andreopoulos W.B."/>
            <person name="Clum A."/>
            <person name="Lindquist E."/>
            <person name="Daum C."/>
            <person name="Ramamoorthy G.K."/>
            <person name="Gryganskyi A."/>
            <person name="Culley D."/>
            <person name="Magnuson J.K."/>
            <person name="James T.Y."/>
            <person name="O'Malley M.A."/>
            <person name="Stajich J.E."/>
            <person name="Spatafora J.W."/>
            <person name="Visel A."/>
            <person name="Grigoriev I.V."/>
        </authorList>
    </citation>
    <scope>NUCLEOTIDE SEQUENCE [LARGE SCALE GENOMIC DNA]</scope>
    <source>
        <strain evidence="1 2">12-1054</strain>
    </source>
</reference>
<protein>
    <submittedName>
        <fullName evidence="1">Uncharacterized protein</fullName>
    </submittedName>
</protein>
<evidence type="ECO:0000313" key="1">
    <source>
        <dbReference type="EMBL" id="ORY83091.1"/>
    </source>
</evidence>
<dbReference type="RefSeq" id="XP_040725672.1">
    <property type="nucleotide sequence ID" value="XM_040869175.1"/>
</dbReference>
<dbReference type="GeneID" id="63785774"/>
<comment type="caution">
    <text evidence="1">The sequence shown here is derived from an EMBL/GenBank/DDBJ whole genome shotgun (WGS) entry which is preliminary data.</text>
</comment>
<accession>A0A1Y2FGN0</accession>
<organism evidence="1 2">
    <name type="scientific">Protomyces lactucae-debilis</name>
    <dbReference type="NCBI Taxonomy" id="2754530"/>
    <lineage>
        <taxon>Eukaryota</taxon>
        <taxon>Fungi</taxon>
        <taxon>Dikarya</taxon>
        <taxon>Ascomycota</taxon>
        <taxon>Taphrinomycotina</taxon>
        <taxon>Taphrinomycetes</taxon>
        <taxon>Taphrinales</taxon>
        <taxon>Protomycetaceae</taxon>
        <taxon>Protomyces</taxon>
    </lineage>
</organism>
<keyword evidence="2" id="KW-1185">Reference proteome</keyword>
<dbReference type="AlphaFoldDB" id="A0A1Y2FGN0"/>
<proteinExistence type="predicted"/>
<gene>
    <name evidence="1" type="ORF">BCR37DRAFT_379047</name>
</gene>
<evidence type="ECO:0000313" key="2">
    <source>
        <dbReference type="Proteomes" id="UP000193685"/>
    </source>
</evidence>